<name>A0AAE3P3G6_9BACT</name>
<dbReference type="InterPro" id="IPR003817">
    <property type="entry name" value="PS_Dcarbxylase"/>
</dbReference>
<keyword evidence="8 11" id="KW-0456">Lyase</keyword>
<comment type="subunit">
    <text evidence="11">Heterodimer of a large membrane-associated beta subunit and a small pyruvoyl-containing alpha subunit.</text>
</comment>
<dbReference type="PANTHER" id="PTHR35809:SF1">
    <property type="entry name" value="ARCHAETIDYLSERINE DECARBOXYLASE PROENZYME-RELATED"/>
    <property type="match status" value="1"/>
</dbReference>
<comment type="caution">
    <text evidence="13">The sequence shown here is derived from an EMBL/GenBank/DDBJ whole genome shotgun (WGS) entry which is preliminary data.</text>
</comment>
<feature type="modified residue" description="Pyruvic acid (Ser); by autocatalysis" evidence="11">
    <location>
        <position position="177"/>
    </location>
</feature>
<feature type="transmembrane region" description="Helical" evidence="12">
    <location>
        <begin position="6"/>
        <end position="23"/>
    </location>
</feature>
<evidence type="ECO:0000256" key="12">
    <source>
        <dbReference type="SAM" id="Phobius"/>
    </source>
</evidence>
<evidence type="ECO:0000256" key="1">
    <source>
        <dbReference type="ARBA" id="ARBA00022475"/>
    </source>
</evidence>
<comment type="similarity">
    <text evidence="11">Belongs to the phosphatidylserine decarboxylase family. PSD-A subfamily.</text>
</comment>
<comment type="PTM">
    <text evidence="11">Is synthesized initially as an inactive proenzyme. Formation of the active enzyme involves a self-maturation process in which the active site pyruvoyl group is generated from an internal serine residue via an autocatalytic post-translational modification. Two non-identical subunits are generated from the proenzyme in this reaction, and the pyruvate is formed at the N-terminus of the alpha chain, which is derived from the carboxyl end of the proenzyme. The post-translation cleavage follows an unusual pathway, termed non-hydrolytic serinolysis, in which the side chain hydroxyl group of the serine supplies its oxygen atom to form the C-terminus of the beta chain, while the remainder of the serine residue undergoes an oxidative deamination to produce ammonia and the pyruvoyl prosthetic group on the alpha chain.</text>
</comment>
<dbReference type="GO" id="GO:0004609">
    <property type="term" value="F:phosphatidylserine decarboxylase activity"/>
    <property type="evidence" value="ECO:0007669"/>
    <property type="project" value="UniProtKB-UniRule"/>
</dbReference>
<dbReference type="GO" id="GO:0005886">
    <property type="term" value="C:plasma membrane"/>
    <property type="evidence" value="ECO:0007669"/>
    <property type="project" value="UniProtKB-SubCell"/>
</dbReference>
<feature type="chain" id="PRO_5041752652" description="Phosphatidylserine decarboxylase alpha chain" evidence="11">
    <location>
        <begin position="177"/>
        <end position="212"/>
    </location>
</feature>
<protein>
    <recommendedName>
        <fullName evidence="11">Phosphatidylserine decarboxylase proenzyme</fullName>
        <ecNumber evidence="11">4.1.1.65</ecNumber>
    </recommendedName>
    <component>
        <recommendedName>
            <fullName evidence="11">Phosphatidylserine decarboxylase alpha chain</fullName>
        </recommendedName>
    </component>
    <component>
        <recommendedName>
            <fullName evidence="11">Phosphatidylserine decarboxylase beta chain</fullName>
        </recommendedName>
    </component>
</protein>
<comment type="subcellular location">
    <subcellularLocation>
        <location evidence="11">Cell membrane</location>
        <topology evidence="11">Peripheral membrane protein</topology>
    </subcellularLocation>
</comment>
<evidence type="ECO:0000256" key="11">
    <source>
        <dbReference type="HAMAP-Rule" id="MF_00664"/>
    </source>
</evidence>
<feature type="site" description="Cleavage (non-hydrolytic); by autocatalysis" evidence="11">
    <location>
        <begin position="176"/>
        <end position="177"/>
    </location>
</feature>
<evidence type="ECO:0000256" key="8">
    <source>
        <dbReference type="ARBA" id="ARBA00023239"/>
    </source>
</evidence>
<keyword evidence="7 11" id="KW-0594">Phospholipid biosynthesis</keyword>
<dbReference type="HAMAP" id="MF_00664">
    <property type="entry name" value="PS_decarb_PSD_A"/>
    <property type="match status" value="1"/>
</dbReference>
<accession>A0AAE3P3G6</accession>
<keyword evidence="6 11" id="KW-0865">Zymogen</keyword>
<keyword evidence="2 11" id="KW-0444">Lipid biosynthesis</keyword>
<keyword evidence="5 11" id="KW-0472">Membrane</keyword>
<evidence type="ECO:0000256" key="7">
    <source>
        <dbReference type="ARBA" id="ARBA00023209"/>
    </source>
</evidence>
<organism evidence="13 14">
    <name type="scientific">Candidatus Thermodesulfobacterium syntrophicum</name>
    <dbReference type="NCBI Taxonomy" id="3060442"/>
    <lineage>
        <taxon>Bacteria</taxon>
        <taxon>Pseudomonadati</taxon>
        <taxon>Thermodesulfobacteriota</taxon>
        <taxon>Thermodesulfobacteria</taxon>
        <taxon>Thermodesulfobacteriales</taxon>
        <taxon>Thermodesulfobacteriaceae</taxon>
        <taxon>Thermodesulfobacterium</taxon>
    </lineage>
</organism>
<dbReference type="Pfam" id="PF02666">
    <property type="entry name" value="PS_Dcarbxylase"/>
    <property type="match status" value="1"/>
</dbReference>
<evidence type="ECO:0000256" key="9">
    <source>
        <dbReference type="ARBA" id="ARBA00023264"/>
    </source>
</evidence>
<reference evidence="13" key="1">
    <citation type="submission" date="2022-11" db="EMBL/GenBank/DDBJ databases">
        <title>Candidatus Alkanophaga archaea from heated hydrothermal vent sediment oxidize petroleum alkanes.</title>
        <authorList>
            <person name="Zehnle H."/>
            <person name="Laso-Perez R."/>
            <person name="Lipp J."/>
            <person name="Teske A."/>
            <person name="Wegener G."/>
        </authorList>
    </citation>
    <scope>NUCLEOTIDE SEQUENCE</scope>
    <source>
        <strain evidence="13">MCA70</strain>
    </source>
</reference>
<evidence type="ECO:0000313" key="13">
    <source>
        <dbReference type="EMBL" id="MDF2953213.1"/>
    </source>
</evidence>
<dbReference type="EMBL" id="JAPHEG010000002">
    <property type="protein sequence ID" value="MDF2953213.1"/>
    <property type="molecule type" value="Genomic_DNA"/>
</dbReference>
<evidence type="ECO:0000256" key="2">
    <source>
        <dbReference type="ARBA" id="ARBA00022516"/>
    </source>
</evidence>
<keyword evidence="3 11" id="KW-0210">Decarboxylase</keyword>
<evidence type="ECO:0000256" key="6">
    <source>
        <dbReference type="ARBA" id="ARBA00023145"/>
    </source>
</evidence>
<feature type="chain" id="PRO_5041752651" description="Phosphatidylserine decarboxylase beta chain" evidence="11">
    <location>
        <begin position="1"/>
        <end position="176"/>
    </location>
</feature>
<evidence type="ECO:0000256" key="10">
    <source>
        <dbReference type="ARBA" id="ARBA00023317"/>
    </source>
</evidence>
<comment type="pathway">
    <text evidence="11">Phospholipid metabolism; phosphatidylethanolamine biosynthesis; phosphatidylethanolamine from CDP-diacylglycerol: step 2/2.</text>
</comment>
<evidence type="ECO:0000256" key="4">
    <source>
        <dbReference type="ARBA" id="ARBA00023098"/>
    </source>
</evidence>
<keyword evidence="9 11" id="KW-1208">Phospholipid metabolism</keyword>
<comment type="function">
    <text evidence="11">Catalyzes the formation of phosphatidylethanolamine (PtdEtn) from phosphatidylserine (PtdSer).</text>
</comment>
<evidence type="ECO:0000313" key="14">
    <source>
        <dbReference type="Proteomes" id="UP001144110"/>
    </source>
</evidence>
<evidence type="ECO:0000256" key="3">
    <source>
        <dbReference type="ARBA" id="ARBA00022793"/>
    </source>
</evidence>
<sequence length="212" mass="24425">MIHKEGFPWIFYPFLFSTIALVFKKKKMAIAGLMLSSLNAFFFRNPKREPALNPELIISPADGKVVLCRIEKRKDWYPEALWRIGIFMRLWDVHINRSPVTGKILKISYFKGEKKSVFQEPSFAQNEKQIYLIEREDGYPFWMIQIAGVVARRIKSFVLPGDDVVAGDPIGIIKFGSRVELFFPLEGAEIYVKEGHRVFAGETILGRIPLKT</sequence>
<comment type="cofactor">
    <cofactor evidence="11">
        <name>pyruvate</name>
        <dbReference type="ChEBI" id="CHEBI:15361"/>
    </cofactor>
    <text evidence="11">Binds 1 pyruvoyl group covalently per subunit.</text>
</comment>
<keyword evidence="12" id="KW-1133">Transmembrane helix</keyword>
<evidence type="ECO:0000256" key="5">
    <source>
        <dbReference type="ARBA" id="ARBA00023136"/>
    </source>
</evidence>
<dbReference type="Proteomes" id="UP001144110">
    <property type="component" value="Unassembled WGS sequence"/>
</dbReference>
<dbReference type="EC" id="4.1.1.65" evidence="11"/>
<dbReference type="PANTHER" id="PTHR35809">
    <property type="entry name" value="ARCHAETIDYLSERINE DECARBOXYLASE PROENZYME-RELATED"/>
    <property type="match status" value="1"/>
</dbReference>
<keyword evidence="4 11" id="KW-0443">Lipid metabolism</keyword>
<feature type="active site" description="Schiff-base intermediate with substrate; via pyruvic acid" evidence="11">
    <location>
        <position position="177"/>
    </location>
</feature>
<keyword evidence="10 11" id="KW-0670">Pyruvate</keyword>
<proteinExistence type="inferred from homology"/>
<keyword evidence="1 11" id="KW-1003">Cell membrane</keyword>
<dbReference type="AlphaFoldDB" id="A0AAE3P3G6"/>
<keyword evidence="12" id="KW-0812">Transmembrane</keyword>
<comment type="catalytic activity">
    <reaction evidence="11">
        <text>a 1,2-diacyl-sn-glycero-3-phospho-L-serine + H(+) = a 1,2-diacyl-sn-glycero-3-phosphoethanolamine + CO2</text>
        <dbReference type="Rhea" id="RHEA:20828"/>
        <dbReference type="ChEBI" id="CHEBI:15378"/>
        <dbReference type="ChEBI" id="CHEBI:16526"/>
        <dbReference type="ChEBI" id="CHEBI:57262"/>
        <dbReference type="ChEBI" id="CHEBI:64612"/>
        <dbReference type="EC" id="4.1.1.65"/>
    </reaction>
</comment>
<gene>
    <name evidence="11" type="primary">psd</name>
    <name evidence="13" type="ORF">OD816_000458</name>
</gene>
<dbReference type="GO" id="GO:0006646">
    <property type="term" value="P:phosphatidylethanolamine biosynthetic process"/>
    <property type="evidence" value="ECO:0007669"/>
    <property type="project" value="UniProtKB-UniRule"/>
</dbReference>
<dbReference type="InterPro" id="IPR033175">
    <property type="entry name" value="PSD-A"/>
</dbReference>